<dbReference type="InterPro" id="IPR029055">
    <property type="entry name" value="Ntn_hydrolases_N"/>
</dbReference>
<proteinExistence type="predicted"/>
<gene>
    <name evidence="3" type="ORF">RT761_00183</name>
</gene>
<organism evidence="3 4">
    <name type="scientific">Atribacter laminatus</name>
    <dbReference type="NCBI Taxonomy" id="2847778"/>
    <lineage>
        <taxon>Bacteria</taxon>
        <taxon>Pseudomonadati</taxon>
        <taxon>Atribacterota</taxon>
        <taxon>Atribacteria</taxon>
        <taxon>Atribacterales</taxon>
        <taxon>Atribacteraceae</taxon>
        <taxon>Atribacter</taxon>
    </lineage>
</organism>
<dbReference type="Proteomes" id="UP000594463">
    <property type="component" value="Chromosome"/>
</dbReference>
<keyword evidence="4" id="KW-1185">Reference proteome</keyword>
<dbReference type="InterPro" id="IPR017932">
    <property type="entry name" value="GATase_2_dom"/>
</dbReference>
<protein>
    <recommendedName>
        <fullName evidence="2">Glutamine amidotransferase type-2 domain-containing protein</fullName>
    </recommendedName>
</protein>
<feature type="domain" description="Glutamine amidotransferase type-2" evidence="2">
    <location>
        <begin position="13"/>
        <end position="354"/>
    </location>
</feature>
<accession>A0A7T1AJD1</accession>
<evidence type="ECO:0000256" key="1">
    <source>
        <dbReference type="PIRSR" id="PIRSR018774-1"/>
    </source>
</evidence>
<reference evidence="3 4" key="1">
    <citation type="journal article" date="2021" name="Nat. Commun.">
        <title>Isolation of a member of the candidate phylum Atribacteria reveals a unique cell membrane structure.</title>
        <authorList>
            <person name="Taiki K."/>
            <person name="Nobu M.K."/>
            <person name="Kusada H."/>
            <person name="Meng X.-Y."/>
            <person name="Hosoki N."/>
            <person name="Uematsu K."/>
            <person name="Yoshioka H."/>
            <person name="Kamagata Y."/>
            <person name="Tamaki H."/>
        </authorList>
    </citation>
    <scope>NUCLEOTIDE SEQUENCE [LARGE SCALE GENOMIC DNA]</scope>
    <source>
        <strain evidence="3 4">RT761</strain>
    </source>
</reference>
<dbReference type="PROSITE" id="PS51278">
    <property type="entry name" value="GATASE_TYPE_2"/>
    <property type="match status" value="1"/>
</dbReference>
<name>A0A7T1AJD1_ATRLM</name>
<dbReference type="KEGG" id="alam:RT761_00183"/>
<evidence type="ECO:0000259" key="2">
    <source>
        <dbReference type="PROSITE" id="PS51278"/>
    </source>
</evidence>
<dbReference type="Gene3D" id="3.60.20.10">
    <property type="entry name" value="Glutamine Phosphoribosylpyrophosphate, subunit 1, domain 1"/>
    <property type="match status" value="1"/>
</dbReference>
<sequence length="368" mass="41809">MREDQLYRIPSGCAVVGILNQDGFRISGEGIIRSIAVMHDRSNGLGGGFAGYGIYPDFPDLYAFHILYDDRQAVITTEDIIQNLCEVEHSEVIPFREIKEVQNYPYFKRYFLFPKGKIFSEDDEVVKLVMKINSSISGAYVISSGKNMGIFKGVGYPEDIGRFFRLEEYQAYCWISHGRFPTNSVGWWGGAHPFGLLSWSVVHNGEISSYGINRRYLQNFDYHCNLQTDTEVITYLVDLLGRKHQIRIPFLGSVLASPFWHEIDLMSEPEKTFYRSLRMIYGGALLNGPFSIIVGFDKGMFGLVDRIKLRPMIAAWKDSTFYLSSEESAIREIAPDLDEIRPLQAGEVVSGQVGEKISYGKKCFVSRV</sequence>
<dbReference type="CDD" id="cd01907">
    <property type="entry name" value="GlxB"/>
    <property type="match status" value="1"/>
</dbReference>
<dbReference type="SUPFAM" id="SSF56235">
    <property type="entry name" value="N-terminal nucleophile aminohydrolases (Ntn hydrolases)"/>
    <property type="match status" value="1"/>
</dbReference>
<dbReference type="Pfam" id="PF00310">
    <property type="entry name" value="GATase_2"/>
    <property type="match status" value="1"/>
</dbReference>
<dbReference type="AlphaFoldDB" id="A0A7T1AJD1"/>
<evidence type="ECO:0000313" key="3">
    <source>
        <dbReference type="EMBL" id="QPM66996.1"/>
    </source>
</evidence>
<evidence type="ECO:0000313" key="4">
    <source>
        <dbReference type="Proteomes" id="UP000594463"/>
    </source>
</evidence>
<feature type="active site" description="For GATase activity" evidence="1">
    <location>
        <position position="13"/>
    </location>
</feature>
<dbReference type="InterPro" id="IPR012375">
    <property type="entry name" value="Glu_synth_lsu_1"/>
</dbReference>
<dbReference type="PIRSF" id="PIRSF018774">
    <property type="entry name" value="GOGAT_lg_dom1"/>
    <property type="match status" value="1"/>
</dbReference>
<dbReference type="EMBL" id="CP065383">
    <property type="protein sequence ID" value="QPM66996.1"/>
    <property type="molecule type" value="Genomic_DNA"/>
</dbReference>